<dbReference type="SUPFAM" id="SSF55073">
    <property type="entry name" value="Nucleotide cyclase"/>
    <property type="match status" value="1"/>
</dbReference>
<name>A0A8I0KUV3_9ACTO</name>
<evidence type="ECO:0000313" key="5">
    <source>
        <dbReference type="Proteomes" id="UP000627538"/>
    </source>
</evidence>
<dbReference type="InterPro" id="IPR029787">
    <property type="entry name" value="Nucleotide_cyclase"/>
</dbReference>
<evidence type="ECO:0000313" key="4">
    <source>
        <dbReference type="EMBL" id="MBD3690098.1"/>
    </source>
</evidence>
<comment type="caution">
    <text evidence="4">The sequence shown here is derived from an EMBL/GenBank/DDBJ whole genome shotgun (WGS) entry which is preliminary data.</text>
</comment>
<gene>
    <name evidence="4" type="ORF">H8R10_07655</name>
</gene>
<organism evidence="4 5">
    <name type="scientific">Nanchangia anserum</name>
    <dbReference type="NCBI Taxonomy" id="2692125"/>
    <lineage>
        <taxon>Bacteria</taxon>
        <taxon>Bacillati</taxon>
        <taxon>Actinomycetota</taxon>
        <taxon>Actinomycetes</taxon>
        <taxon>Actinomycetales</taxon>
        <taxon>Actinomycetaceae</taxon>
        <taxon>Nanchangia</taxon>
    </lineage>
</organism>
<dbReference type="Gene3D" id="3.30.70.1230">
    <property type="entry name" value="Nucleotide cyclase"/>
    <property type="match status" value="1"/>
</dbReference>
<protein>
    <submittedName>
        <fullName evidence="4">Adenylate/guanylate cyclase domain-containing protein</fullName>
    </submittedName>
</protein>
<dbReference type="RefSeq" id="WP_191072193.1">
    <property type="nucleotide sequence ID" value="NZ_CP060506.1"/>
</dbReference>
<sequence length="377" mass="41731">MMDHHTSLPANATIRRCLERLNAGDLTLTLAQLARKVGCTEAFAAEFWLAMGFPTPGPDEVRFCQADVEALRVWWRLVEDGSLSVDALTSLLRAQSHTTDRLVLWQVEALVEENIRRYHLDDISARLVTLAHLDDMLPILESQLAYAWRRQMANLIVNTNAEVALVGREEVGEDAYPLQRTLGFVDMVAYTLRTSRLSSQALAHLVQRFELTCRDVISARGGRVVKTIGDAVLWICHDLVTGADIVCDLMDALEAQEDMLAVRASLVSGRVVSRFGDIFGPSVNLASRLVDVVPRGEIYTDAATAARLAADEAGSRFLSVPVSSKRLKGVGEVQPWRLNRLSRVGESEPEPVMHGPERDESDACVEEEKTSRGVRQS</sequence>
<accession>A0A8I0KUV3</accession>
<dbReference type="PANTHER" id="PTHR43081">
    <property type="entry name" value="ADENYLATE CYCLASE, TERMINAL-DIFFERENTIATION SPECIFIC-RELATED"/>
    <property type="match status" value="1"/>
</dbReference>
<keyword evidence="5" id="KW-1185">Reference proteome</keyword>
<dbReference type="CDD" id="cd07302">
    <property type="entry name" value="CHD"/>
    <property type="match status" value="1"/>
</dbReference>
<dbReference type="InterPro" id="IPR001054">
    <property type="entry name" value="A/G_cyclase"/>
</dbReference>
<dbReference type="Proteomes" id="UP000627538">
    <property type="component" value="Unassembled WGS sequence"/>
</dbReference>
<dbReference type="EMBL" id="JACRUO010000002">
    <property type="protein sequence ID" value="MBD3690098.1"/>
    <property type="molecule type" value="Genomic_DNA"/>
</dbReference>
<evidence type="ECO:0000256" key="2">
    <source>
        <dbReference type="SAM" id="MobiDB-lite"/>
    </source>
</evidence>
<dbReference type="GO" id="GO:0035556">
    <property type="term" value="P:intracellular signal transduction"/>
    <property type="evidence" value="ECO:0007669"/>
    <property type="project" value="InterPro"/>
</dbReference>
<dbReference type="InterPro" id="IPR050697">
    <property type="entry name" value="Adenylyl/Guanylyl_Cyclase_3/4"/>
</dbReference>
<dbReference type="Pfam" id="PF00211">
    <property type="entry name" value="Guanylate_cyc"/>
    <property type="match status" value="1"/>
</dbReference>
<proteinExistence type="inferred from homology"/>
<comment type="similarity">
    <text evidence="1">Belongs to the adenylyl cyclase class-3 family.</text>
</comment>
<evidence type="ECO:0000259" key="3">
    <source>
        <dbReference type="PROSITE" id="PS50125"/>
    </source>
</evidence>
<feature type="domain" description="Guanylate cyclase" evidence="3">
    <location>
        <begin position="181"/>
        <end position="290"/>
    </location>
</feature>
<reference evidence="4 5" key="1">
    <citation type="submission" date="2020-08" db="EMBL/GenBank/DDBJ databases">
        <title>Winkia gen. nov., sp. nov., isolated from faeces of the Anser albifrons in China.</title>
        <authorList>
            <person name="Liu Q."/>
        </authorList>
    </citation>
    <scope>NUCLEOTIDE SEQUENCE [LARGE SCALE GENOMIC DNA]</scope>
    <source>
        <strain evidence="4 5">C62</strain>
    </source>
</reference>
<dbReference type="GO" id="GO:0006171">
    <property type="term" value="P:cAMP biosynthetic process"/>
    <property type="evidence" value="ECO:0007669"/>
    <property type="project" value="TreeGrafter"/>
</dbReference>
<dbReference type="PANTHER" id="PTHR43081:SF19">
    <property type="entry name" value="PH-SENSITIVE ADENYLATE CYCLASE RV1264"/>
    <property type="match status" value="1"/>
</dbReference>
<dbReference type="GO" id="GO:0004016">
    <property type="term" value="F:adenylate cyclase activity"/>
    <property type="evidence" value="ECO:0007669"/>
    <property type="project" value="UniProtKB-ARBA"/>
</dbReference>
<feature type="region of interest" description="Disordered" evidence="2">
    <location>
        <begin position="342"/>
        <end position="377"/>
    </location>
</feature>
<evidence type="ECO:0000256" key="1">
    <source>
        <dbReference type="ARBA" id="ARBA00005381"/>
    </source>
</evidence>
<dbReference type="PROSITE" id="PS50125">
    <property type="entry name" value="GUANYLATE_CYCLASE_2"/>
    <property type="match status" value="1"/>
</dbReference>
<dbReference type="AlphaFoldDB" id="A0A8I0KUV3"/>